<feature type="transmembrane region" description="Helical" evidence="6">
    <location>
        <begin position="353"/>
        <end position="374"/>
    </location>
</feature>
<feature type="transmembrane region" description="Helical" evidence="6">
    <location>
        <begin position="216"/>
        <end position="237"/>
    </location>
</feature>
<evidence type="ECO:0000256" key="6">
    <source>
        <dbReference type="SAM" id="Phobius"/>
    </source>
</evidence>
<feature type="transmembrane region" description="Helical" evidence="6">
    <location>
        <begin position="414"/>
        <end position="432"/>
    </location>
</feature>
<dbReference type="PRINTS" id="PR01035">
    <property type="entry name" value="TCRTETA"/>
</dbReference>
<evidence type="ECO:0000256" key="1">
    <source>
        <dbReference type="ARBA" id="ARBA00004141"/>
    </source>
</evidence>
<keyword evidence="9" id="KW-1185">Reference proteome</keyword>
<dbReference type="Gene3D" id="1.20.1250.20">
    <property type="entry name" value="MFS general substrate transporter like domains"/>
    <property type="match status" value="1"/>
</dbReference>
<evidence type="ECO:0000256" key="2">
    <source>
        <dbReference type="ARBA" id="ARBA00022448"/>
    </source>
</evidence>
<dbReference type="GO" id="GO:0022857">
    <property type="term" value="F:transmembrane transporter activity"/>
    <property type="evidence" value="ECO:0007669"/>
    <property type="project" value="InterPro"/>
</dbReference>
<feature type="domain" description="Major facilitator superfamily (MFS) profile" evidence="7">
    <location>
        <begin position="88"/>
        <end position="512"/>
    </location>
</feature>
<dbReference type="InterPro" id="IPR001958">
    <property type="entry name" value="Tet-R_TetA/multi-R_MdtG-like"/>
</dbReference>
<evidence type="ECO:0000313" key="9">
    <source>
        <dbReference type="Proteomes" id="UP000695562"/>
    </source>
</evidence>
<dbReference type="Proteomes" id="UP000695562">
    <property type="component" value="Unassembled WGS sequence"/>
</dbReference>
<dbReference type="GO" id="GO:0016020">
    <property type="term" value="C:membrane"/>
    <property type="evidence" value="ECO:0007669"/>
    <property type="project" value="UniProtKB-SubCell"/>
</dbReference>
<feature type="transmembrane region" description="Helical" evidence="6">
    <location>
        <begin position="159"/>
        <end position="178"/>
    </location>
</feature>
<comment type="caution">
    <text evidence="8">The sequence shown here is derived from an EMBL/GenBank/DDBJ whole genome shotgun (WGS) entry which is preliminary data.</text>
</comment>
<dbReference type="SUPFAM" id="SSF103473">
    <property type="entry name" value="MFS general substrate transporter"/>
    <property type="match status" value="1"/>
</dbReference>
<dbReference type="OrthoDB" id="18650at2759"/>
<evidence type="ECO:0000256" key="5">
    <source>
        <dbReference type="ARBA" id="ARBA00023136"/>
    </source>
</evidence>
<name>A0A8J4PS87_9MYCE</name>
<organism evidence="8 9">
    <name type="scientific">Polysphondylium violaceum</name>
    <dbReference type="NCBI Taxonomy" id="133409"/>
    <lineage>
        <taxon>Eukaryota</taxon>
        <taxon>Amoebozoa</taxon>
        <taxon>Evosea</taxon>
        <taxon>Eumycetozoa</taxon>
        <taxon>Dictyostelia</taxon>
        <taxon>Dictyosteliales</taxon>
        <taxon>Dictyosteliaceae</taxon>
        <taxon>Polysphondylium</taxon>
    </lineage>
</organism>
<evidence type="ECO:0000313" key="8">
    <source>
        <dbReference type="EMBL" id="KAF2072294.1"/>
    </source>
</evidence>
<accession>A0A8J4PS87</accession>
<dbReference type="CDD" id="cd17330">
    <property type="entry name" value="MFS_SLC46_TetA_like"/>
    <property type="match status" value="1"/>
</dbReference>
<evidence type="ECO:0000256" key="3">
    <source>
        <dbReference type="ARBA" id="ARBA00022692"/>
    </source>
</evidence>
<evidence type="ECO:0000259" key="7">
    <source>
        <dbReference type="PROSITE" id="PS50850"/>
    </source>
</evidence>
<dbReference type="PANTHER" id="PTHR23504">
    <property type="entry name" value="MAJOR FACILITATOR SUPERFAMILY DOMAIN-CONTAINING PROTEIN 10"/>
    <property type="match status" value="1"/>
</dbReference>
<keyword evidence="5 6" id="KW-0472">Membrane</keyword>
<gene>
    <name evidence="8" type="ORF">CYY_006401</name>
</gene>
<dbReference type="PROSITE" id="PS50850">
    <property type="entry name" value="MFS"/>
    <property type="match status" value="1"/>
</dbReference>
<keyword evidence="4 6" id="KW-1133">Transmembrane helix</keyword>
<feature type="transmembrane region" description="Helical" evidence="6">
    <location>
        <begin position="126"/>
        <end position="147"/>
    </location>
</feature>
<dbReference type="PANTHER" id="PTHR23504:SF111">
    <property type="entry name" value="MAJOR FACILITATOR SUPERFAMILY (MFS) PROFILE DOMAIN-CONTAINING PROTEIN"/>
    <property type="match status" value="1"/>
</dbReference>
<protein>
    <recommendedName>
        <fullName evidence="7">Major facilitator superfamily (MFS) profile domain-containing protein</fullName>
    </recommendedName>
</protein>
<feature type="transmembrane region" description="Helical" evidence="6">
    <location>
        <begin position="314"/>
        <end position="341"/>
    </location>
</feature>
<dbReference type="Pfam" id="PF07690">
    <property type="entry name" value="MFS_1"/>
    <property type="match status" value="1"/>
</dbReference>
<keyword evidence="3 6" id="KW-0812">Transmembrane</keyword>
<comment type="subcellular location">
    <subcellularLocation>
        <location evidence="1">Membrane</location>
        <topology evidence="1">Multi-pass membrane protein</topology>
    </subcellularLocation>
</comment>
<keyword evidence="2" id="KW-0813">Transport</keyword>
<dbReference type="EMBL" id="AJWJ01000293">
    <property type="protein sequence ID" value="KAF2072294.1"/>
    <property type="molecule type" value="Genomic_DNA"/>
</dbReference>
<dbReference type="InterPro" id="IPR036259">
    <property type="entry name" value="MFS_trans_sf"/>
</dbReference>
<feature type="transmembrane region" description="Helical" evidence="6">
    <location>
        <begin position="249"/>
        <end position="270"/>
    </location>
</feature>
<sequence>MKSQLVQGSDCIRENSNSNGSMIILNSTPTLNEIIDHVASNSSLITVLHRSDDSMFLNNQNQNKIVEKEDDFLVEEKIPIISKRQWARIIMIYMAVFSDALAITLITPFLSEILVSRWKVQESHVGYFSGVLIGIYSLARFISGFTLGHLSDKYGRKPFLVLSLLATGCGTVLFPLLPNVYLALFFRFLEGILSNTMALCQATLADMVDKKNRPVVFAYMGSVFALSRCLSSAIGGFSVKIAGNSTNPYLLPCIFGGSFVLLSGLLILVFHPETHPKLAKKSITEEIVEPTLNVEQKEYSFFEGLKLITKNRTVLHLMVMGSLNSFANGGLLLGITLFASLKRPEKGLGFNSFKIGILFTVFGLVGFAFQLLFFKRLSKSLGLKKQYLMGMILLSTSMLLYPVIYTGYLIQGEAIVWVFSIFVVIIMGIGWMQAMSILQGMVANASDPKIQGLTQGSYQSLNSLLRALGPMVSGSIFSLSINWSAPFILFIVLAQFYLACGKISTSLTESVDVLKKKDESQSGKL</sequence>
<feature type="transmembrane region" description="Helical" evidence="6">
    <location>
        <begin position="386"/>
        <end position="408"/>
    </location>
</feature>
<dbReference type="InterPro" id="IPR011701">
    <property type="entry name" value="MFS"/>
</dbReference>
<dbReference type="AlphaFoldDB" id="A0A8J4PS87"/>
<proteinExistence type="predicted"/>
<dbReference type="InterPro" id="IPR020846">
    <property type="entry name" value="MFS_dom"/>
</dbReference>
<evidence type="ECO:0000256" key="4">
    <source>
        <dbReference type="ARBA" id="ARBA00022989"/>
    </source>
</evidence>
<feature type="transmembrane region" description="Helical" evidence="6">
    <location>
        <begin position="476"/>
        <end position="498"/>
    </location>
</feature>
<feature type="transmembrane region" description="Helical" evidence="6">
    <location>
        <begin position="86"/>
        <end position="106"/>
    </location>
</feature>
<reference evidence="8" key="1">
    <citation type="submission" date="2020-01" db="EMBL/GenBank/DDBJ databases">
        <title>Development of genomics and gene disruption for Polysphondylium violaceum indicates a role for the polyketide synthase stlB in stalk morphogenesis.</title>
        <authorList>
            <person name="Narita B."/>
            <person name="Kawabe Y."/>
            <person name="Kin K."/>
            <person name="Saito T."/>
            <person name="Gibbs R."/>
            <person name="Kuspa A."/>
            <person name="Muzny D."/>
            <person name="Queller D."/>
            <person name="Richards S."/>
            <person name="Strassman J."/>
            <person name="Sucgang R."/>
            <person name="Worley K."/>
            <person name="Schaap P."/>
        </authorList>
    </citation>
    <scope>NUCLEOTIDE SEQUENCE</scope>
    <source>
        <strain evidence="8">QSvi11</strain>
    </source>
</reference>